<dbReference type="Proteomes" id="UP000239649">
    <property type="component" value="Unassembled WGS sequence"/>
</dbReference>
<evidence type="ECO:0000313" key="3">
    <source>
        <dbReference type="Proteomes" id="UP000239649"/>
    </source>
</evidence>
<proteinExistence type="predicted"/>
<gene>
    <name evidence="2" type="ORF">C2E20_2397</name>
</gene>
<dbReference type="AlphaFoldDB" id="A0A2P6VL15"/>
<keyword evidence="1" id="KW-0175">Coiled coil</keyword>
<feature type="coiled-coil region" evidence="1">
    <location>
        <begin position="281"/>
        <end position="308"/>
    </location>
</feature>
<evidence type="ECO:0000256" key="1">
    <source>
        <dbReference type="SAM" id="Coils"/>
    </source>
</evidence>
<comment type="caution">
    <text evidence="2">The sequence shown here is derived from an EMBL/GenBank/DDBJ whole genome shotgun (WGS) entry which is preliminary data.</text>
</comment>
<reference evidence="2 3" key="1">
    <citation type="journal article" date="2018" name="Plant J.">
        <title>Genome sequences of Chlorella sorokiniana UTEX 1602 and Micractinium conductrix SAG 241.80: implications to maltose excretion by a green alga.</title>
        <authorList>
            <person name="Arriola M.B."/>
            <person name="Velmurugan N."/>
            <person name="Zhang Y."/>
            <person name="Plunkett M.H."/>
            <person name="Hondzo H."/>
            <person name="Barney B.M."/>
        </authorList>
    </citation>
    <scope>NUCLEOTIDE SEQUENCE [LARGE SCALE GENOMIC DNA]</scope>
    <source>
        <strain evidence="2 3">SAG 241.80</strain>
    </source>
</reference>
<dbReference type="EMBL" id="LHPF02000004">
    <property type="protein sequence ID" value="PSC74774.1"/>
    <property type="molecule type" value="Genomic_DNA"/>
</dbReference>
<sequence>MGSLFEGLTVGGFSSRRMELRTQRYANLTVSGLARVAGVNAAATISAVDGVNLQNWSPNWDSVAREAQQAAPPGTLLVHHPVQLTKPTTINGVLVEEVLLVVFNVPADQARTLLLKAVLAHEAVRQAVPGVAGMVARLLAYGRSPGGALCYAVYEGHTRSLLDLVKHRYAGHTNEYLELLFQPQYLCNVLAMQARIWLPKGCCSASCLTRREAVEQGTLPLFSSKQYFGGERPAAAAGLLLRAQPARSWWRIPCGALLLTAYGALFWSTGPEGETVPPEWVVEMMRALRSLADELHQLDREAELTNTARQALVWVVQLADRCANEALHLPWDHPAANLVRMWSVLPSPWIQQIVQERASARRDGHSEHPCQQLPAPASAAIPTSTYQAAPGLGQALEAAARHTQQSAQAALAASLQGWQQQQQEEEAALQVPGEVQQALFGQYSLWGSGDGGAAPQAGGGVDQLVAQLGSLFSDANAPPQSFLTPPTYTEFLPADTSEDEAAEAAAALRRAEQEVGAAYFRDTHDFVSGGSDDMEG</sequence>
<evidence type="ECO:0000313" key="2">
    <source>
        <dbReference type="EMBL" id="PSC74774.1"/>
    </source>
</evidence>
<organism evidence="2 3">
    <name type="scientific">Micractinium conductrix</name>
    <dbReference type="NCBI Taxonomy" id="554055"/>
    <lineage>
        <taxon>Eukaryota</taxon>
        <taxon>Viridiplantae</taxon>
        <taxon>Chlorophyta</taxon>
        <taxon>core chlorophytes</taxon>
        <taxon>Trebouxiophyceae</taxon>
        <taxon>Chlorellales</taxon>
        <taxon>Chlorellaceae</taxon>
        <taxon>Chlorella clade</taxon>
        <taxon>Micractinium</taxon>
    </lineage>
</organism>
<name>A0A2P6VL15_9CHLO</name>
<keyword evidence="3" id="KW-1185">Reference proteome</keyword>
<accession>A0A2P6VL15</accession>
<protein>
    <submittedName>
        <fullName evidence="2">Thaumatin 1b</fullName>
    </submittedName>
</protein>